<feature type="signal peptide" evidence="2">
    <location>
        <begin position="1"/>
        <end position="30"/>
    </location>
</feature>
<evidence type="ECO:0000256" key="1">
    <source>
        <dbReference type="ARBA" id="ARBA00022729"/>
    </source>
</evidence>
<dbReference type="OrthoDB" id="4427112at2"/>
<dbReference type="GO" id="GO:0003993">
    <property type="term" value="F:acid phosphatase activity"/>
    <property type="evidence" value="ECO:0007669"/>
    <property type="project" value="InterPro"/>
</dbReference>
<evidence type="ECO:0000256" key="2">
    <source>
        <dbReference type="SAM" id="SignalP"/>
    </source>
</evidence>
<dbReference type="InterPro" id="IPR004843">
    <property type="entry name" value="Calcineurin-like_PHP"/>
</dbReference>
<evidence type="ECO:0000313" key="5">
    <source>
        <dbReference type="Proteomes" id="UP000193963"/>
    </source>
</evidence>
<keyword evidence="5" id="KW-1185">Reference proteome</keyword>
<dbReference type="PANTHER" id="PTHR22953:SF153">
    <property type="entry name" value="PURPLE ACID PHOSPHATASE"/>
    <property type="match status" value="1"/>
</dbReference>
<organism evidence="4 5">
    <name type="scientific">Pseudooceanicola marinus</name>
    <dbReference type="NCBI Taxonomy" id="396013"/>
    <lineage>
        <taxon>Bacteria</taxon>
        <taxon>Pseudomonadati</taxon>
        <taxon>Pseudomonadota</taxon>
        <taxon>Alphaproteobacteria</taxon>
        <taxon>Rhodobacterales</taxon>
        <taxon>Paracoccaceae</taxon>
        <taxon>Pseudooceanicola</taxon>
    </lineage>
</organism>
<reference evidence="4 5" key="1">
    <citation type="submission" date="2017-03" db="EMBL/GenBank/DDBJ databases">
        <authorList>
            <person name="Afonso C.L."/>
            <person name="Miller P.J."/>
            <person name="Scott M.A."/>
            <person name="Spackman E."/>
            <person name="Goraichik I."/>
            <person name="Dimitrov K.M."/>
            <person name="Suarez D.L."/>
            <person name="Swayne D.E."/>
        </authorList>
    </citation>
    <scope>NUCLEOTIDE SEQUENCE [LARGE SCALE GENOMIC DNA]</scope>
    <source>
        <strain evidence="4 5">CECT 7751</strain>
    </source>
</reference>
<evidence type="ECO:0000313" key="4">
    <source>
        <dbReference type="EMBL" id="SLN35965.1"/>
    </source>
</evidence>
<protein>
    <submittedName>
        <fullName evidence="4">Calcineurin-like phosphoesterase</fullName>
    </submittedName>
</protein>
<sequence>MPFSPRHRAGAGALAMALALLILPPAPSAAQSPEMTHLLTDPYLQLPTETGVRVVWLTEFEGRDHQVVLADGTRVAARTLKLSRMAEDADSHIGPQSGDGSLYPRTTPRDIWRHEAQVEGLTPGQRTGYHVESTDGAGRRLTSESYTLAALPRPGQPLRILLTSDHQQKPMTPANMQQVEAMFGPLDAVFFAGDLQNVPDRASGWFDDTRGAAFFPAMQGRADMVLRSAGEASEARYRGGRILQHAPLFPVIGNHEVMGRYDPRAPLVRQFNDPHPRAVAEASYEARAELLNPSGDPGVRDSWIRDNALNTLSYEELFTLPDDSPGGETYYALRFGDIFLIGLYGTRIWRSPSMAADRRGKYREADQNLDSPDQWGWGEFIFEDMAAGSRQHDWLKTVLASEAFRTAPVKVAMMHTPSHGVGDNSIPVFADPVPVLDRDEAGRLIGVRYEYPLGEDIYIRDVEPLLEAAGVQLLHNGHSHLWNRFVTAGGLNVLETSNVGNSYGCYLPGQTRRTNGPEDPRFDAANYPVWGDPHGLSPVPPTEFSPQAAEDGTPLPCLASDGLSAFSILETDERGARVSSYVFDSTRPDAAPRLFDRFPLR</sequence>
<dbReference type="Gene3D" id="3.60.21.10">
    <property type="match status" value="1"/>
</dbReference>
<dbReference type="EMBL" id="FWFN01000003">
    <property type="protein sequence ID" value="SLN35965.1"/>
    <property type="molecule type" value="Genomic_DNA"/>
</dbReference>
<evidence type="ECO:0000259" key="3">
    <source>
        <dbReference type="Pfam" id="PF00149"/>
    </source>
</evidence>
<accession>A0A1X6YZK5</accession>
<keyword evidence="1 2" id="KW-0732">Signal</keyword>
<proteinExistence type="predicted"/>
<dbReference type="RefSeq" id="WP_085887417.1">
    <property type="nucleotide sequence ID" value="NZ_FWFN01000003.1"/>
</dbReference>
<dbReference type="PANTHER" id="PTHR22953">
    <property type="entry name" value="ACID PHOSPHATASE RELATED"/>
    <property type="match status" value="1"/>
</dbReference>
<dbReference type="Pfam" id="PF00149">
    <property type="entry name" value="Metallophos"/>
    <property type="match status" value="1"/>
</dbReference>
<name>A0A1X6YZK5_9RHOB</name>
<dbReference type="Proteomes" id="UP000193963">
    <property type="component" value="Unassembled WGS sequence"/>
</dbReference>
<dbReference type="InterPro" id="IPR039331">
    <property type="entry name" value="PAPs-like"/>
</dbReference>
<feature type="domain" description="Calcineurin-like phosphoesterase" evidence="3">
    <location>
        <begin position="158"/>
        <end position="480"/>
    </location>
</feature>
<dbReference type="AlphaFoldDB" id="A0A1X6YZK5"/>
<gene>
    <name evidence="4" type="ORF">PSM7751_01531</name>
</gene>
<dbReference type="SUPFAM" id="SSF56300">
    <property type="entry name" value="Metallo-dependent phosphatases"/>
    <property type="match status" value="1"/>
</dbReference>
<dbReference type="InterPro" id="IPR029052">
    <property type="entry name" value="Metallo-depent_PP-like"/>
</dbReference>
<feature type="chain" id="PRO_5012417180" evidence="2">
    <location>
        <begin position="31"/>
        <end position="601"/>
    </location>
</feature>